<organism evidence="2 3">
    <name type="scientific">Natronomonas aquatica</name>
    <dbReference type="NCBI Taxonomy" id="2841590"/>
    <lineage>
        <taxon>Archaea</taxon>
        <taxon>Methanobacteriati</taxon>
        <taxon>Methanobacteriota</taxon>
        <taxon>Stenosarchaea group</taxon>
        <taxon>Halobacteria</taxon>
        <taxon>Halobacteriales</taxon>
        <taxon>Natronomonadaceae</taxon>
        <taxon>Natronomonas</taxon>
    </lineage>
</organism>
<keyword evidence="1" id="KW-0812">Transmembrane</keyword>
<evidence type="ECO:0000313" key="2">
    <source>
        <dbReference type="EMBL" id="MCQ4333935.1"/>
    </source>
</evidence>
<accession>A0A9R1CU40</accession>
<keyword evidence="3" id="KW-1185">Reference proteome</keyword>
<reference evidence="2" key="1">
    <citation type="journal article" date="2023" name="Front. Microbiol.">
        <title>Genomic-based phylogenetic and metabolic analyses of the genus Natronomonas, and description of Natronomonas aquatica sp. nov.</title>
        <authorList>
            <person name="Garcia-Roldan A."/>
            <person name="Duran-Viseras A."/>
            <person name="de la Haba R.R."/>
            <person name="Corral P."/>
            <person name="Sanchez-Porro C."/>
            <person name="Ventosa A."/>
        </authorList>
    </citation>
    <scope>NUCLEOTIDE SEQUENCE</scope>
    <source>
        <strain evidence="2">F2-12</strain>
    </source>
</reference>
<dbReference type="RefSeq" id="WP_256029961.1">
    <property type="nucleotide sequence ID" value="NZ_JAHLKM010000014.1"/>
</dbReference>
<sequence>MFEVLLHTGTEHSNLTLTVLSSLLALVVGVGIGTYSGTFRKLVRTVTDE</sequence>
<comment type="caution">
    <text evidence="2">The sequence shown here is derived from an EMBL/GenBank/DDBJ whole genome shotgun (WGS) entry which is preliminary data.</text>
</comment>
<gene>
    <name evidence="2" type="ORF">KM295_10665</name>
</gene>
<name>A0A9R1CU40_9EURY</name>
<dbReference type="EMBL" id="JAHLKM010000014">
    <property type="protein sequence ID" value="MCQ4333935.1"/>
    <property type="molecule type" value="Genomic_DNA"/>
</dbReference>
<feature type="transmembrane region" description="Helical" evidence="1">
    <location>
        <begin position="15"/>
        <end position="35"/>
    </location>
</feature>
<evidence type="ECO:0000313" key="3">
    <source>
        <dbReference type="Proteomes" id="UP001139494"/>
    </source>
</evidence>
<keyword evidence="1" id="KW-0472">Membrane</keyword>
<protein>
    <submittedName>
        <fullName evidence="2">Uncharacterized protein</fullName>
    </submittedName>
</protein>
<dbReference type="Proteomes" id="UP001139494">
    <property type="component" value="Unassembled WGS sequence"/>
</dbReference>
<keyword evidence="1" id="KW-1133">Transmembrane helix</keyword>
<evidence type="ECO:0000256" key="1">
    <source>
        <dbReference type="SAM" id="Phobius"/>
    </source>
</evidence>
<proteinExistence type="predicted"/>
<dbReference type="AlphaFoldDB" id="A0A9R1CU40"/>